<organism evidence="5 6">
    <name type="scientific">Anaeromicropila populeti</name>
    <dbReference type="NCBI Taxonomy" id="37658"/>
    <lineage>
        <taxon>Bacteria</taxon>
        <taxon>Bacillati</taxon>
        <taxon>Bacillota</taxon>
        <taxon>Clostridia</taxon>
        <taxon>Lachnospirales</taxon>
        <taxon>Lachnospiraceae</taxon>
        <taxon>Anaeromicropila</taxon>
    </lineage>
</organism>
<keyword evidence="2" id="KW-0238">DNA-binding</keyword>
<dbReference type="PROSITE" id="PS50949">
    <property type="entry name" value="HTH_GNTR"/>
    <property type="match status" value="1"/>
</dbReference>
<dbReference type="STRING" id="37658.SAMN05661086_01367"/>
<dbReference type="Pfam" id="PF00392">
    <property type="entry name" value="GntR"/>
    <property type="match status" value="1"/>
</dbReference>
<gene>
    <name evidence="5" type="ORF">SAMN05661086_01367</name>
</gene>
<dbReference type="AlphaFoldDB" id="A0A1I6J1X4"/>
<accession>A0A1I6J1X4</accession>
<dbReference type="PANTHER" id="PTHR38445:SF7">
    <property type="entry name" value="GNTR-FAMILY TRANSCRIPTIONAL REGULATOR"/>
    <property type="match status" value="1"/>
</dbReference>
<dbReference type="CDD" id="cd07377">
    <property type="entry name" value="WHTH_GntR"/>
    <property type="match status" value="1"/>
</dbReference>
<dbReference type="GO" id="GO:0003677">
    <property type="term" value="F:DNA binding"/>
    <property type="evidence" value="ECO:0007669"/>
    <property type="project" value="UniProtKB-KW"/>
</dbReference>
<evidence type="ECO:0000256" key="2">
    <source>
        <dbReference type="ARBA" id="ARBA00023125"/>
    </source>
</evidence>
<protein>
    <submittedName>
        <fullName evidence="5">Transcriptional regulator, GntR family</fullName>
    </submittedName>
</protein>
<evidence type="ECO:0000256" key="1">
    <source>
        <dbReference type="ARBA" id="ARBA00023015"/>
    </source>
</evidence>
<keyword evidence="3" id="KW-0804">Transcription</keyword>
<dbReference type="InterPro" id="IPR036388">
    <property type="entry name" value="WH-like_DNA-bd_sf"/>
</dbReference>
<dbReference type="SMART" id="SM00345">
    <property type="entry name" value="HTH_GNTR"/>
    <property type="match status" value="1"/>
</dbReference>
<feature type="domain" description="HTH gntR-type" evidence="4">
    <location>
        <begin position="11"/>
        <end position="79"/>
    </location>
</feature>
<dbReference type="GO" id="GO:0003700">
    <property type="term" value="F:DNA-binding transcription factor activity"/>
    <property type="evidence" value="ECO:0007669"/>
    <property type="project" value="InterPro"/>
</dbReference>
<dbReference type="InterPro" id="IPR036390">
    <property type="entry name" value="WH_DNA-bd_sf"/>
</dbReference>
<proteinExistence type="predicted"/>
<dbReference type="RefSeq" id="WP_092559942.1">
    <property type="nucleotide sequence ID" value="NZ_FOYZ01000004.1"/>
</dbReference>
<name>A0A1I6J1X4_9FIRM</name>
<evidence type="ECO:0000313" key="6">
    <source>
        <dbReference type="Proteomes" id="UP000199659"/>
    </source>
</evidence>
<reference evidence="5 6" key="1">
    <citation type="submission" date="2016-10" db="EMBL/GenBank/DDBJ databases">
        <authorList>
            <person name="de Groot N.N."/>
        </authorList>
    </citation>
    <scope>NUCLEOTIDE SEQUENCE [LARGE SCALE GENOMIC DNA]</scope>
    <source>
        <strain evidence="5 6">743A</strain>
    </source>
</reference>
<evidence type="ECO:0000256" key="3">
    <source>
        <dbReference type="ARBA" id="ARBA00023163"/>
    </source>
</evidence>
<dbReference type="EMBL" id="FOYZ01000004">
    <property type="protein sequence ID" value="SFR72963.1"/>
    <property type="molecule type" value="Genomic_DNA"/>
</dbReference>
<dbReference type="Gene3D" id="1.10.10.10">
    <property type="entry name" value="Winged helix-like DNA-binding domain superfamily/Winged helix DNA-binding domain"/>
    <property type="match status" value="1"/>
</dbReference>
<dbReference type="PANTHER" id="PTHR38445">
    <property type="entry name" value="HTH-TYPE TRANSCRIPTIONAL REPRESSOR YTRA"/>
    <property type="match status" value="1"/>
</dbReference>
<keyword evidence="1" id="KW-0805">Transcription regulation</keyword>
<dbReference type="Proteomes" id="UP000199659">
    <property type="component" value="Unassembled WGS sequence"/>
</dbReference>
<dbReference type="OrthoDB" id="9801546at2"/>
<sequence length="124" mass="13763">MNIIISNSSGKPIYEQITAQVKGMIISGELKEGDMLPSMRLLAKELRISVITTKRAYEELEREGFISSITGKGSFVAGKNLDFVKEEQLKNIENKMQEIVELAGVAGISYQELEAMFALIYNGD</sequence>
<dbReference type="SUPFAM" id="SSF46785">
    <property type="entry name" value="Winged helix' DNA-binding domain"/>
    <property type="match status" value="1"/>
</dbReference>
<keyword evidence="6" id="KW-1185">Reference proteome</keyword>
<evidence type="ECO:0000259" key="4">
    <source>
        <dbReference type="PROSITE" id="PS50949"/>
    </source>
</evidence>
<dbReference type="InterPro" id="IPR000524">
    <property type="entry name" value="Tscrpt_reg_HTH_GntR"/>
</dbReference>
<evidence type="ECO:0000313" key="5">
    <source>
        <dbReference type="EMBL" id="SFR72963.1"/>
    </source>
</evidence>